<gene>
    <name evidence="1" type="ORF">CHYS00102_LOCUS27218</name>
</gene>
<name>A0A7S1BXS3_9STRA</name>
<dbReference type="Gene3D" id="3.40.50.1820">
    <property type="entry name" value="alpha/beta hydrolase"/>
    <property type="match status" value="1"/>
</dbReference>
<dbReference type="InterPro" id="IPR029058">
    <property type="entry name" value="AB_hydrolase_fold"/>
</dbReference>
<dbReference type="EMBL" id="HBFR01037358">
    <property type="protein sequence ID" value="CAD8900001.1"/>
    <property type="molecule type" value="Transcribed_RNA"/>
</dbReference>
<accession>A0A7S1BXS3</accession>
<evidence type="ECO:0000313" key="1">
    <source>
        <dbReference type="EMBL" id="CAD8900001.1"/>
    </source>
</evidence>
<proteinExistence type="predicted"/>
<reference evidence="1" key="1">
    <citation type="submission" date="2021-01" db="EMBL/GenBank/DDBJ databases">
        <authorList>
            <person name="Corre E."/>
            <person name="Pelletier E."/>
            <person name="Niang G."/>
            <person name="Scheremetjew M."/>
            <person name="Finn R."/>
            <person name="Kale V."/>
            <person name="Holt S."/>
            <person name="Cochrane G."/>
            <person name="Meng A."/>
            <person name="Brown T."/>
            <person name="Cohen L."/>
        </authorList>
    </citation>
    <scope>NUCLEOTIDE SEQUENCE</scope>
    <source>
        <strain evidence="1">308</strain>
    </source>
</reference>
<dbReference type="SUPFAM" id="SSF53474">
    <property type="entry name" value="alpha/beta-Hydrolases"/>
    <property type="match status" value="1"/>
</dbReference>
<protein>
    <submittedName>
        <fullName evidence="1">Uncharacterized protein</fullName>
    </submittedName>
</protein>
<organism evidence="1">
    <name type="scientific">Corethron hystrix</name>
    <dbReference type="NCBI Taxonomy" id="216773"/>
    <lineage>
        <taxon>Eukaryota</taxon>
        <taxon>Sar</taxon>
        <taxon>Stramenopiles</taxon>
        <taxon>Ochrophyta</taxon>
        <taxon>Bacillariophyta</taxon>
        <taxon>Coscinodiscophyceae</taxon>
        <taxon>Corethrophycidae</taxon>
        <taxon>Corethrales</taxon>
        <taxon>Corethraceae</taxon>
        <taxon>Corethron</taxon>
    </lineage>
</organism>
<dbReference type="AlphaFoldDB" id="A0A7S1BXS3"/>
<sequence length="415" mass="48836">MKEKTGRPYSVFAYDWRRSVDELSYDFEDFCRVRFPGRPVQVLAHSLGGLIAFAAMRRDPQKFQIGGTVVGVPFGTGLQYLQDLHRGYYTELERCRQFLPQTQMSFSSHACFFPLPQEQTQPHVQNLFVDVSDQEHVTFLPDQTAIGKPKLHIPRQTEVQGDPVSINFYDPNDWERLQLGVFDPTLQLDYDTKSQYKEHMRRSFNEGRNFRLTTLRPKDSTEELPPLTVCATDSFDTVNQILRRTKVPNQANDISRRRKDRHADNAWEYDYVSGTSVPGDGRIDYDKAFPPLGVEYKEVRLTSAHSKQMCREDKDGDLETIWREVELQLQNYIERENNHMVSNSEKTELVTEEEVPTANIVLRKRKKRSIFLRVGSWQVRSRRRRQLSKKARETSLKRRHFPLRLFMKRRRRISK</sequence>